<evidence type="ECO:0000259" key="1">
    <source>
        <dbReference type="Pfam" id="PF16399"/>
    </source>
</evidence>
<reference evidence="3" key="1">
    <citation type="submission" date="2018-11" db="EMBL/GenBank/DDBJ databases">
        <title>Henneguya salminicola genome and transcriptome.</title>
        <authorList>
            <person name="Yahalomi D."/>
            <person name="Atkinson S.D."/>
            <person name="Neuhof M."/>
            <person name="Chang E.S."/>
            <person name="Philippe H."/>
            <person name="Cartwright P."/>
            <person name="Bartholomew J.L."/>
            <person name="Huchon D."/>
        </authorList>
    </citation>
    <scope>NUCLEOTIDE SEQUENCE</scope>
    <source>
        <strain evidence="3">Hz1</strain>
        <tissue evidence="3">Whole</tissue>
    </source>
</reference>
<dbReference type="AlphaFoldDB" id="A0A6G3MGT6"/>
<sequence>MYLLIELESLLSTRRFFHVLLDDHHVVVKTHLSDLYLNSNEKVFKELWEILKFYSKIEIDDLKGVELNHTQLLERHYQELTQLQNIAFTQFKEEMKDFYLAPVYRIDSRASLIKHFSNFSDENLVLFSHHCHIVNRESDEKFDRKFLLELLTFKYEKAHTLLETINRLPLYPDEQLLWYHLRIPDGEWSGQDCLPLPKLNLQFLTLNDYLWRNFTLFILECTYSIKTDIEDAVIRLKPWLNELGETEFAGWSRMALPLKDFAIINVGPTDVSTSNPQFVHADMTISTRMRESFKNEWLSIFIF</sequence>
<accession>A0A6G3MGT6</accession>
<dbReference type="Pfam" id="PF16399">
    <property type="entry name" value="Aquarius_N_1st"/>
    <property type="match status" value="1"/>
</dbReference>
<feature type="domain" description="RNA helicase aquarius N-terminal" evidence="1">
    <location>
        <begin position="2"/>
        <end position="157"/>
    </location>
</feature>
<protein>
    <submittedName>
        <fullName evidence="3">Intron-binding protein aquarius (Trinotate prediction)</fullName>
    </submittedName>
</protein>
<dbReference type="Pfam" id="PF21143">
    <property type="entry name" value="Aquarius_N_2nd"/>
    <property type="match status" value="1"/>
</dbReference>
<proteinExistence type="predicted"/>
<name>A0A6G3MGT6_HENSL</name>
<dbReference type="InterPro" id="IPR032174">
    <property type="entry name" value="Aquarius_N"/>
</dbReference>
<dbReference type="InterPro" id="IPR048966">
    <property type="entry name" value="Aquarius_b-barrel"/>
</dbReference>
<evidence type="ECO:0000313" key="3">
    <source>
        <dbReference type="EMBL" id="NDJ93245.1"/>
    </source>
</evidence>
<dbReference type="EMBL" id="GHBP01002973">
    <property type="protein sequence ID" value="NDJ93245.1"/>
    <property type="molecule type" value="Transcribed_RNA"/>
</dbReference>
<feature type="domain" description="RNA helicase aquarius beta-barrel" evidence="2">
    <location>
        <begin position="237"/>
        <end position="299"/>
    </location>
</feature>
<evidence type="ECO:0000259" key="2">
    <source>
        <dbReference type="Pfam" id="PF21143"/>
    </source>
</evidence>
<organism evidence="3">
    <name type="scientific">Henneguya salminicola</name>
    <name type="common">Myxosporean</name>
    <dbReference type="NCBI Taxonomy" id="69463"/>
    <lineage>
        <taxon>Eukaryota</taxon>
        <taxon>Metazoa</taxon>
        <taxon>Cnidaria</taxon>
        <taxon>Myxozoa</taxon>
        <taxon>Myxosporea</taxon>
        <taxon>Bivalvulida</taxon>
        <taxon>Platysporina</taxon>
        <taxon>Myxobolidae</taxon>
        <taxon>Henneguya</taxon>
    </lineage>
</organism>